<feature type="active site" description="Cysteine persulfide intermediate" evidence="4">
    <location>
        <position position="115"/>
    </location>
</feature>
<dbReference type="SUPFAM" id="SSF69721">
    <property type="entry name" value="DsrC, the gamma subunit of dissimilatory sulfite reductase"/>
    <property type="match status" value="1"/>
</dbReference>
<comment type="function">
    <text evidence="3">Part of a sulfur-relay system.</text>
</comment>
<evidence type="ECO:0000256" key="3">
    <source>
        <dbReference type="PIRNR" id="PIRNR006223"/>
    </source>
</evidence>
<proteinExistence type="inferred from homology"/>
<evidence type="ECO:0000256" key="4">
    <source>
        <dbReference type="PIRSR" id="PIRSR006223-50"/>
    </source>
</evidence>
<dbReference type="PANTHER" id="PTHR37010:SF1">
    <property type="entry name" value="SULFURTRANSFERASE TUSE"/>
    <property type="match status" value="1"/>
</dbReference>
<accession>A0A0S2KD14</accession>
<dbReference type="Pfam" id="PF04358">
    <property type="entry name" value="DsrC"/>
    <property type="match status" value="1"/>
</dbReference>
<dbReference type="Proteomes" id="UP000065641">
    <property type="component" value="Chromosome"/>
</dbReference>
<dbReference type="InterPro" id="IPR007453">
    <property type="entry name" value="DsrC/TusE"/>
</dbReference>
<dbReference type="OrthoDB" id="9786347at2"/>
<dbReference type="Gene3D" id="1.10.10.370">
    <property type="entry name" value="DsrC-like protein, C-terminal domain"/>
    <property type="match status" value="1"/>
</dbReference>
<dbReference type="RefSeq" id="WP_058021664.1">
    <property type="nucleotide sequence ID" value="NZ_CP013189.1"/>
</dbReference>
<dbReference type="PANTHER" id="PTHR37010">
    <property type="entry name" value="SULFURTRANSFERASE TUSE"/>
    <property type="match status" value="1"/>
</dbReference>
<dbReference type="GO" id="GO:0005737">
    <property type="term" value="C:cytoplasm"/>
    <property type="evidence" value="ECO:0007669"/>
    <property type="project" value="UniProtKB-SubCell"/>
</dbReference>
<keyword evidence="6" id="KW-1185">Reference proteome</keyword>
<evidence type="ECO:0000313" key="6">
    <source>
        <dbReference type="Proteomes" id="UP000065641"/>
    </source>
</evidence>
<dbReference type="GO" id="GO:0002143">
    <property type="term" value="P:tRNA wobble position uridine thiolation"/>
    <property type="evidence" value="ECO:0007669"/>
    <property type="project" value="TreeGrafter"/>
</dbReference>
<gene>
    <name evidence="5" type="ORF">PS2015_1548</name>
</gene>
<organism evidence="5 6">
    <name type="scientific">Pseudohongiella spirulinae</name>
    <dbReference type="NCBI Taxonomy" id="1249552"/>
    <lineage>
        <taxon>Bacteria</taxon>
        <taxon>Pseudomonadati</taxon>
        <taxon>Pseudomonadota</taxon>
        <taxon>Gammaproteobacteria</taxon>
        <taxon>Pseudomonadales</taxon>
        <taxon>Pseudohongiellaceae</taxon>
        <taxon>Pseudohongiella</taxon>
    </lineage>
</organism>
<keyword evidence="2" id="KW-0963">Cytoplasm</keyword>
<dbReference type="EMBL" id="CP013189">
    <property type="protein sequence ID" value="ALO46204.1"/>
    <property type="molecule type" value="Genomic_DNA"/>
</dbReference>
<dbReference type="KEGG" id="pspi:PS2015_1548"/>
<sequence length="116" mass="12807">MKGKTPVTLWVEQRAIALDKDGYLKNLADWNERVADALAQTEAIKLTDAHWQIINIVRQFYAETGLSPATRPLINLIAEKAGAEKGKSIYLMRLFGGKPALSVSRIAGLPRPANCF</sequence>
<keyword evidence="3 5" id="KW-0808">Transferase</keyword>
<dbReference type="NCBIfam" id="TIGR03342">
    <property type="entry name" value="dsrC_tusE_dsvC"/>
    <property type="match status" value="1"/>
</dbReference>
<dbReference type="STRING" id="1249552.PS2015_1548"/>
<name>A0A0S2KD14_9GAMM</name>
<dbReference type="GO" id="GO:0016740">
    <property type="term" value="F:transferase activity"/>
    <property type="evidence" value="ECO:0007669"/>
    <property type="project" value="UniProtKB-KW"/>
</dbReference>
<dbReference type="InterPro" id="IPR043163">
    <property type="entry name" value="DsrC-like_N"/>
</dbReference>
<protein>
    <recommendedName>
        <fullName evidence="3">Sulfurtransferase</fullName>
        <ecNumber evidence="3">2.8.1.-</ecNumber>
    </recommendedName>
</protein>
<dbReference type="Gene3D" id="3.30.1420.10">
    <property type="match status" value="1"/>
</dbReference>
<comment type="subcellular location">
    <subcellularLocation>
        <location evidence="1">Cytoplasm</location>
    </subcellularLocation>
</comment>
<dbReference type="InterPro" id="IPR042072">
    <property type="entry name" value="DsrC-like_C"/>
</dbReference>
<dbReference type="EC" id="2.8.1.-" evidence="3"/>
<evidence type="ECO:0000256" key="2">
    <source>
        <dbReference type="ARBA" id="ARBA00022490"/>
    </source>
</evidence>
<dbReference type="PIRSF" id="PIRSF006223">
    <property type="entry name" value="DsrC_TusE"/>
    <property type="match status" value="1"/>
</dbReference>
<dbReference type="InterPro" id="IPR025526">
    <property type="entry name" value="DsrC-like_dom_sf"/>
</dbReference>
<dbReference type="AlphaFoldDB" id="A0A0S2KD14"/>
<dbReference type="GO" id="GO:0097163">
    <property type="term" value="F:sulfur carrier activity"/>
    <property type="evidence" value="ECO:0007669"/>
    <property type="project" value="TreeGrafter"/>
</dbReference>
<reference evidence="6" key="1">
    <citation type="submission" date="2015-11" db="EMBL/GenBank/DDBJ databases">
        <authorList>
            <person name="Kim K.M."/>
        </authorList>
    </citation>
    <scope>NUCLEOTIDE SEQUENCE [LARGE SCALE GENOMIC DNA]</scope>
    <source>
        <strain evidence="6">KCTC 32221</strain>
    </source>
</reference>
<comment type="similarity">
    <text evidence="3">Belongs to the dsrC/tusE family.</text>
</comment>
<evidence type="ECO:0000313" key="5">
    <source>
        <dbReference type="EMBL" id="ALO46204.1"/>
    </source>
</evidence>
<evidence type="ECO:0000256" key="1">
    <source>
        <dbReference type="ARBA" id="ARBA00004496"/>
    </source>
</evidence>